<evidence type="ECO:0000256" key="1">
    <source>
        <dbReference type="SAM" id="Phobius"/>
    </source>
</evidence>
<protein>
    <submittedName>
        <fullName evidence="2">Uncharacterized protein</fullName>
    </submittedName>
</protein>
<proteinExistence type="predicted"/>
<organism evidence="2">
    <name type="scientific">marine sediment metagenome</name>
    <dbReference type="NCBI Taxonomy" id="412755"/>
    <lineage>
        <taxon>unclassified sequences</taxon>
        <taxon>metagenomes</taxon>
        <taxon>ecological metagenomes</taxon>
    </lineage>
</organism>
<reference evidence="2" key="1">
    <citation type="journal article" date="2014" name="Front. Microbiol.">
        <title>High frequency of phylogenetically diverse reductive dehalogenase-homologous genes in deep subseafloor sedimentary metagenomes.</title>
        <authorList>
            <person name="Kawai M."/>
            <person name="Futagami T."/>
            <person name="Toyoda A."/>
            <person name="Takaki Y."/>
            <person name="Nishi S."/>
            <person name="Hori S."/>
            <person name="Arai W."/>
            <person name="Tsubouchi T."/>
            <person name="Morono Y."/>
            <person name="Uchiyama I."/>
            <person name="Ito T."/>
            <person name="Fujiyama A."/>
            <person name="Inagaki F."/>
            <person name="Takami H."/>
        </authorList>
    </citation>
    <scope>NUCLEOTIDE SEQUENCE</scope>
    <source>
        <strain evidence="2">Expedition CK06-06</strain>
    </source>
</reference>
<comment type="caution">
    <text evidence="2">The sequence shown here is derived from an EMBL/GenBank/DDBJ whole genome shotgun (WGS) entry which is preliminary data.</text>
</comment>
<dbReference type="EMBL" id="BARU01011673">
    <property type="protein sequence ID" value="GAH32322.1"/>
    <property type="molecule type" value="Genomic_DNA"/>
</dbReference>
<feature type="transmembrane region" description="Helical" evidence="1">
    <location>
        <begin position="46"/>
        <end position="64"/>
    </location>
</feature>
<sequence length="75" mass="7543">MKKAKKYMKNYASLTIATGVGAAAAGRASAGTPAAGMMPGFGTMAAGARIGGLTLGAGMALDSLKGLKKRKRRQK</sequence>
<gene>
    <name evidence="2" type="ORF">S03H2_21835</name>
</gene>
<keyword evidence="1" id="KW-0812">Transmembrane</keyword>
<evidence type="ECO:0000313" key="2">
    <source>
        <dbReference type="EMBL" id="GAH32322.1"/>
    </source>
</evidence>
<keyword evidence="1" id="KW-0472">Membrane</keyword>
<accession>X1EI80</accession>
<name>X1EI80_9ZZZZ</name>
<keyword evidence="1" id="KW-1133">Transmembrane helix</keyword>
<dbReference type="AlphaFoldDB" id="X1EI80"/>